<reference evidence="1 2" key="1">
    <citation type="journal article" date="2010" name="Stand. Genomic Sci.">
        <title>Complete genome sequence of Marinobacter adhaerens type strain (HP15), a diatom-interacting marine microorganism.</title>
        <authorList>
            <person name="Gardes A."/>
            <person name="Kaeppel E."/>
            <person name="Shehzad A."/>
            <person name="Seebah S."/>
            <person name="Teeling H."/>
            <person name="Yarza P."/>
            <person name="Glockner F.O."/>
            <person name="Grossart H.P."/>
            <person name="Ullrich M.S."/>
        </authorList>
    </citation>
    <scope>NUCLEOTIDE SEQUENCE [LARGE SCALE GENOMIC DNA]</scope>
    <source>
        <strain evidence="2">DSM 23420 / HP15</strain>
    </source>
</reference>
<gene>
    <name evidence="1" type="ordered locus">HP15_3667</name>
</gene>
<dbReference type="Proteomes" id="UP000007077">
    <property type="component" value="Chromosome"/>
</dbReference>
<dbReference type="KEGG" id="mad:HP15_3667"/>
<name>E4PHD0_MARAH</name>
<dbReference type="PATRIC" id="fig|225937.3.peg.3689"/>
<dbReference type="HOGENOM" id="CLU_2617830_0_0_6"/>
<dbReference type="STRING" id="225937.HP15_3667"/>
<protein>
    <submittedName>
        <fullName evidence="1">Membrane or secreted protein</fullName>
    </submittedName>
</protein>
<proteinExistence type="predicted"/>
<evidence type="ECO:0000313" key="1">
    <source>
        <dbReference type="EMBL" id="ADP99431.1"/>
    </source>
</evidence>
<reference evidence="2" key="2">
    <citation type="submission" date="2010-02" db="EMBL/GenBank/DDBJ databases">
        <title>Complete genome sequence of Marinobacter adhaerens type strain (HP15).</title>
        <authorList>
            <person name="Gaerdes A.A.M."/>
            <person name="Kaeppel E."/>
            <person name="Shezad A."/>
            <person name="Seebah S."/>
            <person name="Teeling H."/>
            <person name="Yarza P."/>
            <person name="Gloeckner F.O."/>
            <person name="Ullrich M.S."/>
        </authorList>
    </citation>
    <scope>NUCLEOTIDE SEQUENCE [LARGE SCALE GENOMIC DNA]</scope>
    <source>
        <strain evidence="2">DSM 23420 / HP15</strain>
    </source>
</reference>
<accession>E4PHD0</accession>
<sequence length="78" mass="8477">MFGTNGSLLLLLLSLSSAGVGFWFCCQRFCQVNAALAALRSYALYQSRMLEQLATTAKGAEGSLVFNARTEPKSRLEP</sequence>
<dbReference type="AlphaFoldDB" id="E4PHD0"/>
<organism evidence="1 2">
    <name type="scientific">Marinobacter adhaerens (strain DSM 23420 / HP15)</name>
    <dbReference type="NCBI Taxonomy" id="225937"/>
    <lineage>
        <taxon>Bacteria</taxon>
        <taxon>Pseudomonadati</taxon>
        <taxon>Pseudomonadota</taxon>
        <taxon>Gammaproteobacteria</taxon>
        <taxon>Pseudomonadales</taxon>
        <taxon>Marinobacteraceae</taxon>
        <taxon>Marinobacter</taxon>
    </lineage>
</organism>
<dbReference type="EMBL" id="CP001978">
    <property type="protein sequence ID" value="ADP99431.1"/>
    <property type="molecule type" value="Genomic_DNA"/>
</dbReference>
<evidence type="ECO:0000313" key="2">
    <source>
        <dbReference type="Proteomes" id="UP000007077"/>
    </source>
</evidence>